<evidence type="ECO:0000313" key="2">
    <source>
        <dbReference type="EMBL" id="TQF68287.1"/>
    </source>
</evidence>
<sequence length="246" mass="27263">MNVVQVAPIAGPSRHQLSVVDGFELRRGGLEVPVAHSAQRLLAFLALQARPVLRSYVSGSLWPDSDIAHANASLRSALWRLPTLLQSPVVSATATHLALSPSVEVDVQQVIGWAKTLLKDTGDDTSSWTFQEIDRLGGELLPDWYDDWVTLERERFRQLRLHALEALSDRLTAAERYGEALHAALSAVAIEPLRESAHCRVIAVHLREGNRTDALDHYRSYERLLATELSLTPSATMRSLIASCFE</sequence>
<reference evidence="2 3" key="1">
    <citation type="submission" date="2019-06" db="EMBL/GenBank/DDBJ databases">
        <title>Rhodococcus spaelei sp. nov., isolated from a cave.</title>
        <authorList>
            <person name="Lee S.D."/>
        </authorList>
    </citation>
    <scope>NUCLEOTIDE SEQUENCE [LARGE SCALE GENOMIC DNA]</scope>
    <source>
        <strain evidence="2 3">C9-5</strain>
    </source>
</reference>
<dbReference type="OrthoDB" id="5509004at2"/>
<dbReference type="RefSeq" id="WP_142100454.1">
    <property type="nucleotide sequence ID" value="NZ_VIGH01000006.1"/>
</dbReference>
<protein>
    <submittedName>
        <fullName evidence="2">Transcriptional regulator</fullName>
    </submittedName>
</protein>
<dbReference type="Gene3D" id="1.25.40.10">
    <property type="entry name" value="Tetratricopeptide repeat domain"/>
    <property type="match status" value="1"/>
</dbReference>
<organism evidence="2 3">
    <name type="scientific">Rhodococcus spelaei</name>
    <dbReference type="NCBI Taxonomy" id="2546320"/>
    <lineage>
        <taxon>Bacteria</taxon>
        <taxon>Bacillati</taxon>
        <taxon>Actinomycetota</taxon>
        <taxon>Actinomycetes</taxon>
        <taxon>Mycobacteriales</taxon>
        <taxon>Nocardiaceae</taxon>
        <taxon>Rhodococcus</taxon>
    </lineage>
</organism>
<feature type="domain" description="Bacterial transcriptional activator" evidence="1">
    <location>
        <begin position="105"/>
        <end position="245"/>
    </location>
</feature>
<proteinExistence type="predicted"/>
<keyword evidence="3" id="KW-1185">Reference proteome</keyword>
<dbReference type="Pfam" id="PF03704">
    <property type="entry name" value="BTAD"/>
    <property type="match status" value="1"/>
</dbReference>
<dbReference type="AlphaFoldDB" id="A0A541B7I1"/>
<dbReference type="SMART" id="SM01043">
    <property type="entry name" value="BTAD"/>
    <property type="match status" value="1"/>
</dbReference>
<evidence type="ECO:0000259" key="1">
    <source>
        <dbReference type="SMART" id="SM01043"/>
    </source>
</evidence>
<dbReference type="InterPro" id="IPR005158">
    <property type="entry name" value="BTAD"/>
</dbReference>
<evidence type="ECO:0000313" key="3">
    <source>
        <dbReference type="Proteomes" id="UP000316256"/>
    </source>
</evidence>
<dbReference type="EMBL" id="VIGH01000006">
    <property type="protein sequence ID" value="TQF68287.1"/>
    <property type="molecule type" value="Genomic_DNA"/>
</dbReference>
<dbReference type="PANTHER" id="PTHR35807">
    <property type="entry name" value="TRANSCRIPTIONAL REGULATOR REDD-RELATED"/>
    <property type="match status" value="1"/>
</dbReference>
<name>A0A541B7I1_9NOCA</name>
<dbReference type="InterPro" id="IPR011990">
    <property type="entry name" value="TPR-like_helical_dom_sf"/>
</dbReference>
<comment type="caution">
    <text evidence="2">The sequence shown here is derived from an EMBL/GenBank/DDBJ whole genome shotgun (WGS) entry which is preliminary data.</text>
</comment>
<accession>A0A541B7I1</accession>
<gene>
    <name evidence="2" type="ORF">FK531_14360</name>
</gene>
<dbReference type="InterPro" id="IPR051677">
    <property type="entry name" value="AfsR-DnrI-RedD_regulator"/>
</dbReference>
<dbReference type="Proteomes" id="UP000316256">
    <property type="component" value="Unassembled WGS sequence"/>
</dbReference>
<dbReference type="SUPFAM" id="SSF48452">
    <property type="entry name" value="TPR-like"/>
    <property type="match status" value="1"/>
</dbReference>